<dbReference type="PANTHER" id="PTHR16932:SF18">
    <property type="entry name" value="INTERFERON, ALPHA-INDUCIBLE PROTEIN 27-LIKE 2"/>
    <property type="match status" value="1"/>
</dbReference>
<dbReference type="Pfam" id="PF06140">
    <property type="entry name" value="Ifi-6-16"/>
    <property type="match status" value="1"/>
</dbReference>
<evidence type="ECO:0000259" key="8">
    <source>
        <dbReference type="PROSITE" id="PS50089"/>
    </source>
</evidence>
<sequence>MKPRSLAVWLWRESQSTPQQALEEDLMEVARLVALEASASNVVDKVSCTCRRLLRSILALAASQSLLRPLIHHVARPELNKTFNCGHAFHSTCVEEELECPKCRGLRMGAKIIACAGGAIAGVALAPVVAPAALGIIGFSAAGPVAGSIAALIQGSIGNVVAGSLFAGAQSVAMGGALPAIGYVTAAAAASSGAGAVVDTLGKLAGKKPSNAPKVSTTVPEGDLIEL</sequence>
<evidence type="ECO:0000256" key="7">
    <source>
        <dbReference type="SAM" id="Phobius"/>
    </source>
</evidence>
<accession>A0A2H3K0D8</accession>
<dbReference type="PANTHER" id="PTHR16932">
    <property type="entry name" value="INTERFERON ALPHA-INDUCIBLE PROTEIN 27"/>
    <property type="match status" value="1"/>
</dbReference>
<dbReference type="InterPro" id="IPR001841">
    <property type="entry name" value="Znf_RING"/>
</dbReference>
<keyword evidence="5 7" id="KW-0472">Membrane</keyword>
<feature type="domain" description="RING-type" evidence="8">
    <location>
        <begin position="85"/>
        <end position="104"/>
    </location>
</feature>
<name>A0A2H3K0D8_WOLCO</name>
<dbReference type="AlphaFoldDB" id="A0A2H3K0D8"/>
<dbReference type="InterPro" id="IPR038213">
    <property type="entry name" value="IFI6/IFI27-like_sf"/>
</dbReference>
<keyword evidence="6" id="KW-0479">Metal-binding</keyword>
<gene>
    <name evidence="9" type="ORF">WOLCODRAFT_18433</name>
</gene>
<dbReference type="STRING" id="742152.A0A2H3K0D8"/>
<evidence type="ECO:0000256" key="5">
    <source>
        <dbReference type="ARBA" id="ARBA00023136"/>
    </source>
</evidence>
<evidence type="ECO:0000256" key="2">
    <source>
        <dbReference type="ARBA" id="ARBA00007262"/>
    </source>
</evidence>
<dbReference type="OrthoDB" id="440424at2759"/>
<feature type="transmembrane region" description="Helical" evidence="7">
    <location>
        <begin position="145"/>
        <end position="167"/>
    </location>
</feature>
<protein>
    <recommendedName>
        <fullName evidence="8">RING-type domain-containing protein</fullName>
    </recommendedName>
</protein>
<evidence type="ECO:0000256" key="1">
    <source>
        <dbReference type="ARBA" id="ARBA00004141"/>
    </source>
</evidence>
<keyword evidence="4 7" id="KW-1133">Transmembrane helix</keyword>
<evidence type="ECO:0000313" key="10">
    <source>
        <dbReference type="Proteomes" id="UP000218811"/>
    </source>
</evidence>
<dbReference type="InterPro" id="IPR009311">
    <property type="entry name" value="IFI6/IFI27-like"/>
</dbReference>
<evidence type="ECO:0000313" key="9">
    <source>
        <dbReference type="EMBL" id="PCH43568.1"/>
    </source>
</evidence>
<comment type="subcellular location">
    <subcellularLocation>
        <location evidence="1">Membrane</location>
        <topology evidence="1">Multi-pass membrane protein</topology>
    </subcellularLocation>
</comment>
<dbReference type="GO" id="GO:0008270">
    <property type="term" value="F:zinc ion binding"/>
    <property type="evidence" value="ECO:0007669"/>
    <property type="project" value="UniProtKB-KW"/>
</dbReference>
<evidence type="ECO:0000256" key="4">
    <source>
        <dbReference type="ARBA" id="ARBA00022989"/>
    </source>
</evidence>
<organism evidence="9 10">
    <name type="scientific">Wolfiporia cocos (strain MD-104)</name>
    <name type="common">Brown rot fungus</name>
    <dbReference type="NCBI Taxonomy" id="742152"/>
    <lineage>
        <taxon>Eukaryota</taxon>
        <taxon>Fungi</taxon>
        <taxon>Dikarya</taxon>
        <taxon>Basidiomycota</taxon>
        <taxon>Agaricomycotina</taxon>
        <taxon>Agaricomycetes</taxon>
        <taxon>Polyporales</taxon>
        <taxon>Phaeolaceae</taxon>
        <taxon>Wolfiporia</taxon>
    </lineage>
</organism>
<evidence type="ECO:0000256" key="6">
    <source>
        <dbReference type="PROSITE-ProRule" id="PRU00175"/>
    </source>
</evidence>
<comment type="similarity">
    <text evidence="2">Belongs to the IFI6/IFI27 family.</text>
</comment>
<evidence type="ECO:0000256" key="3">
    <source>
        <dbReference type="ARBA" id="ARBA00022692"/>
    </source>
</evidence>
<proteinExistence type="inferred from homology"/>
<keyword evidence="3 7" id="KW-0812">Transmembrane</keyword>
<feature type="transmembrane region" description="Helical" evidence="7">
    <location>
        <begin position="112"/>
        <end position="139"/>
    </location>
</feature>
<keyword evidence="6" id="KW-0862">Zinc</keyword>
<dbReference type="SUPFAM" id="SSF57850">
    <property type="entry name" value="RING/U-box"/>
    <property type="match status" value="1"/>
</dbReference>
<dbReference type="EMBL" id="KB468146">
    <property type="protein sequence ID" value="PCH43568.1"/>
    <property type="molecule type" value="Genomic_DNA"/>
</dbReference>
<keyword evidence="10" id="KW-1185">Reference proteome</keyword>
<dbReference type="Proteomes" id="UP000218811">
    <property type="component" value="Unassembled WGS sequence"/>
</dbReference>
<reference evidence="9 10" key="1">
    <citation type="journal article" date="2012" name="Science">
        <title>The Paleozoic origin of enzymatic lignin decomposition reconstructed from 31 fungal genomes.</title>
        <authorList>
            <person name="Floudas D."/>
            <person name="Binder M."/>
            <person name="Riley R."/>
            <person name="Barry K."/>
            <person name="Blanchette R.A."/>
            <person name="Henrissat B."/>
            <person name="Martinez A.T."/>
            <person name="Otillar R."/>
            <person name="Spatafora J.W."/>
            <person name="Yadav J.S."/>
            <person name="Aerts A."/>
            <person name="Benoit I."/>
            <person name="Boyd A."/>
            <person name="Carlson A."/>
            <person name="Copeland A."/>
            <person name="Coutinho P.M."/>
            <person name="de Vries R.P."/>
            <person name="Ferreira P."/>
            <person name="Findley K."/>
            <person name="Foster B."/>
            <person name="Gaskell J."/>
            <person name="Glotzer D."/>
            <person name="Gorecki P."/>
            <person name="Heitman J."/>
            <person name="Hesse C."/>
            <person name="Hori C."/>
            <person name="Igarashi K."/>
            <person name="Jurgens J.A."/>
            <person name="Kallen N."/>
            <person name="Kersten P."/>
            <person name="Kohler A."/>
            <person name="Kuees U."/>
            <person name="Kumar T.K.A."/>
            <person name="Kuo A."/>
            <person name="LaButti K."/>
            <person name="Larrondo L.F."/>
            <person name="Lindquist E."/>
            <person name="Ling A."/>
            <person name="Lombard V."/>
            <person name="Lucas S."/>
            <person name="Lundell T."/>
            <person name="Martin R."/>
            <person name="McLaughlin D.J."/>
            <person name="Morgenstern I."/>
            <person name="Morin E."/>
            <person name="Murat C."/>
            <person name="Nagy L.G."/>
            <person name="Nolan M."/>
            <person name="Ohm R.A."/>
            <person name="Patyshakuliyeva A."/>
            <person name="Rokas A."/>
            <person name="Ruiz-Duenas F.J."/>
            <person name="Sabat G."/>
            <person name="Salamov A."/>
            <person name="Samejima M."/>
            <person name="Schmutz J."/>
            <person name="Slot J.C."/>
            <person name="St John F."/>
            <person name="Stenlid J."/>
            <person name="Sun H."/>
            <person name="Sun S."/>
            <person name="Syed K."/>
            <person name="Tsang A."/>
            <person name="Wiebenga A."/>
            <person name="Young D."/>
            <person name="Pisabarro A."/>
            <person name="Eastwood D.C."/>
            <person name="Martin F."/>
            <person name="Cullen D."/>
            <person name="Grigoriev I.V."/>
            <person name="Hibbett D.S."/>
        </authorList>
    </citation>
    <scope>NUCLEOTIDE SEQUENCE [LARGE SCALE GENOMIC DNA]</scope>
    <source>
        <strain evidence="9 10">MD-104</strain>
    </source>
</reference>
<dbReference type="GO" id="GO:0016020">
    <property type="term" value="C:membrane"/>
    <property type="evidence" value="ECO:0007669"/>
    <property type="project" value="UniProtKB-SubCell"/>
</dbReference>
<dbReference type="PROSITE" id="PS50089">
    <property type="entry name" value="ZF_RING_2"/>
    <property type="match status" value="1"/>
</dbReference>
<keyword evidence="6" id="KW-0863">Zinc-finger</keyword>
<dbReference type="Gene3D" id="6.10.110.10">
    <property type="match status" value="1"/>
</dbReference>